<sequence>MAVRKQDEDLEVLDRELDDLPVELRWREWMNRIEAVIFASSKLVEREALLLVVGKGPTSIC</sequence>
<dbReference type="AlphaFoldDB" id="A0A0F9N943"/>
<dbReference type="EMBL" id="LAZR01004458">
    <property type="protein sequence ID" value="KKN08427.1"/>
    <property type="molecule type" value="Genomic_DNA"/>
</dbReference>
<name>A0A0F9N943_9ZZZZ</name>
<gene>
    <name evidence="1" type="ORF">LCGC14_1056840</name>
</gene>
<protein>
    <submittedName>
        <fullName evidence="1">Uncharacterized protein</fullName>
    </submittedName>
</protein>
<accession>A0A0F9N943</accession>
<proteinExistence type="predicted"/>
<evidence type="ECO:0000313" key="1">
    <source>
        <dbReference type="EMBL" id="KKN08427.1"/>
    </source>
</evidence>
<organism evidence="1">
    <name type="scientific">marine sediment metagenome</name>
    <dbReference type="NCBI Taxonomy" id="412755"/>
    <lineage>
        <taxon>unclassified sequences</taxon>
        <taxon>metagenomes</taxon>
        <taxon>ecological metagenomes</taxon>
    </lineage>
</organism>
<comment type="caution">
    <text evidence="1">The sequence shown here is derived from an EMBL/GenBank/DDBJ whole genome shotgun (WGS) entry which is preliminary data.</text>
</comment>
<reference evidence="1" key="1">
    <citation type="journal article" date="2015" name="Nature">
        <title>Complex archaea that bridge the gap between prokaryotes and eukaryotes.</title>
        <authorList>
            <person name="Spang A."/>
            <person name="Saw J.H."/>
            <person name="Jorgensen S.L."/>
            <person name="Zaremba-Niedzwiedzka K."/>
            <person name="Martijn J."/>
            <person name="Lind A.E."/>
            <person name="van Eijk R."/>
            <person name="Schleper C."/>
            <person name="Guy L."/>
            <person name="Ettema T.J."/>
        </authorList>
    </citation>
    <scope>NUCLEOTIDE SEQUENCE</scope>
</reference>